<dbReference type="GO" id="GO:0008270">
    <property type="term" value="F:zinc ion binding"/>
    <property type="evidence" value="ECO:0007669"/>
    <property type="project" value="UniProtKB-KW"/>
</dbReference>
<keyword evidence="8" id="KW-0812">Transmembrane</keyword>
<keyword evidence="4" id="KW-0378">Hydrolase</keyword>
<keyword evidence="6" id="KW-0863">Zinc-finger</keyword>
<feature type="compositionally biased region" description="Acidic residues" evidence="7">
    <location>
        <begin position="186"/>
        <end position="197"/>
    </location>
</feature>
<dbReference type="EC" id="3.1.1.4" evidence="2"/>
<dbReference type="Proteomes" id="UP000486351">
    <property type="component" value="Unassembled WGS sequence"/>
</dbReference>
<dbReference type="PROSITE" id="PS51934">
    <property type="entry name" value="LRAT"/>
    <property type="match status" value="1"/>
</dbReference>
<evidence type="ECO:0000259" key="10">
    <source>
        <dbReference type="PROSITE" id="PS51934"/>
    </source>
</evidence>
<feature type="compositionally biased region" description="Basic and acidic residues" evidence="7">
    <location>
        <begin position="198"/>
        <end position="207"/>
    </location>
</feature>
<dbReference type="PANTHER" id="PTHR13943:SF77">
    <property type="entry name" value="LRAT DOMAIN-CONTAINING PROTEIN"/>
    <property type="match status" value="1"/>
</dbReference>
<comment type="similarity">
    <text evidence="1">Belongs to the H-rev107 family.</text>
</comment>
<evidence type="ECO:0000256" key="3">
    <source>
        <dbReference type="ARBA" id="ARBA00022679"/>
    </source>
</evidence>
<dbReference type="GO" id="GO:0004623">
    <property type="term" value="F:phospholipase A2 activity"/>
    <property type="evidence" value="ECO:0007669"/>
    <property type="project" value="UniProtKB-EC"/>
</dbReference>
<keyword evidence="6" id="KW-0862">Zinc</keyword>
<dbReference type="EMBL" id="QXFY01000059">
    <property type="protein sequence ID" value="KAE9359488.1"/>
    <property type="molecule type" value="Genomic_DNA"/>
</dbReference>
<dbReference type="Gene3D" id="3.90.1720.10">
    <property type="entry name" value="endopeptidase domain like (from Nostoc punctiforme)"/>
    <property type="match status" value="1"/>
</dbReference>
<gene>
    <name evidence="11" type="ORF">PF008_g2250</name>
</gene>
<dbReference type="InterPro" id="IPR013083">
    <property type="entry name" value="Znf_RING/FYVE/PHD"/>
</dbReference>
<evidence type="ECO:0000256" key="4">
    <source>
        <dbReference type="ARBA" id="ARBA00022801"/>
    </source>
</evidence>
<evidence type="ECO:0000256" key="1">
    <source>
        <dbReference type="ARBA" id="ARBA00007824"/>
    </source>
</evidence>
<feature type="compositionally biased region" description="Low complexity" evidence="7">
    <location>
        <begin position="169"/>
        <end position="183"/>
    </location>
</feature>
<keyword evidence="8" id="KW-0472">Membrane</keyword>
<dbReference type="Pfam" id="PF04970">
    <property type="entry name" value="LRAT"/>
    <property type="match status" value="1"/>
</dbReference>
<comment type="caution">
    <text evidence="11">The sequence shown here is derived from an EMBL/GenBank/DDBJ whole genome shotgun (WGS) entry which is preliminary data.</text>
</comment>
<organism evidence="11 12">
    <name type="scientific">Phytophthora fragariae</name>
    <dbReference type="NCBI Taxonomy" id="53985"/>
    <lineage>
        <taxon>Eukaryota</taxon>
        <taxon>Sar</taxon>
        <taxon>Stramenopiles</taxon>
        <taxon>Oomycota</taxon>
        <taxon>Peronosporomycetes</taxon>
        <taxon>Peronosporales</taxon>
        <taxon>Peronosporaceae</taxon>
        <taxon>Phytophthora</taxon>
    </lineage>
</organism>
<keyword evidence="6" id="KW-0479">Metal-binding</keyword>
<dbReference type="GO" id="GO:0070292">
    <property type="term" value="P:N-acylphosphatidylethanolamine metabolic process"/>
    <property type="evidence" value="ECO:0007669"/>
    <property type="project" value="TreeGrafter"/>
</dbReference>
<evidence type="ECO:0000256" key="8">
    <source>
        <dbReference type="SAM" id="Phobius"/>
    </source>
</evidence>
<evidence type="ECO:0000256" key="7">
    <source>
        <dbReference type="SAM" id="MobiDB-lite"/>
    </source>
</evidence>
<proteinExistence type="inferred from homology"/>
<dbReference type="InterPro" id="IPR001841">
    <property type="entry name" value="Znf_RING"/>
</dbReference>
<evidence type="ECO:0000256" key="6">
    <source>
        <dbReference type="PROSITE-ProRule" id="PRU00175"/>
    </source>
</evidence>
<evidence type="ECO:0000259" key="9">
    <source>
        <dbReference type="PROSITE" id="PS50089"/>
    </source>
</evidence>
<keyword evidence="8" id="KW-1133">Transmembrane helix</keyword>
<dbReference type="Pfam" id="PF13920">
    <property type="entry name" value="zf-C3HC4_3"/>
    <property type="match status" value="1"/>
</dbReference>
<dbReference type="GO" id="GO:0008970">
    <property type="term" value="F:phospholipase A1 activity"/>
    <property type="evidence" value="ECO:0007669"/>
    <property type="project" value="TreeGrafter"/>
</dbReference>
<dbReference type="InterPro" id="IPR051496">
    <property type="entry name" value="H-rev107_PLA/AT"/>
</dbReference>
<feature type="domain" description="RING-type" evidence="9">
    <location>
        <begin position="272"/>
        <end position="315"/>
    </location>
</feature>
<evidence type="ECO:0000313" key="11">
    <source>
        <dbReference type="EMBL" id="KAE9359488.1"/>
    </source>
</evidence>
<dbReference type="Gene3D" id="3.30.40.10">
    <property type="entry name" value="Zinc/RING finger domain, C3HC4 (zinc finger)"/>
    <property type="match status" value="1"/>
</dbReference>
<feature type="transmembrane region" description="Helical" evidence="8">
    <location>
        <begin position="133"/>
        <end position="158"/>
    </location>
</feature>
<feature type="region of interest" description="Disordered" evidence="7">
    <location>
        <begin position="169"/>
        <end position="207"/>
    </location>
</feature>
<keyword evidence="5" id="KW-0443">Lipid metabolism</keyword>
<dbReference type="GO" id="GO:0016410">
    <property type="term" value="F:N-acyltransferase activity"/>
    <property type="evidence" value="ECO:0007669"/>
    <property type="project" value="TreeGrafter"/>
</dbReference>
<dbReference type="GO" id="GO:0005737">
    <property type="term" value="C:cytoplasm"/>
    <property type="evidence" value="ECO:0007669"/>
    <property type="project" value="TreeGrafter"/>
</dbReference>
<name>A0A6G0SHZ4_9STRA</name>
<dbReference type="InterPro" id="IPR007053">
    <property type="entry name" value="LRAT_dom"/>
</dbReference>
<feature type="domain" description="LRAT" evidence="10">
    <location>
        <begin position="11"/>
        <end position="125"/>
    </location>
</feature>
<dbReference type="PANTHER" id="PTHR13943">
    <property type="entry name" value="HRAS-LIKE SUPPRESSOR - RELATED"/>
    <property type="match status" value="1"/>
</dbReference>
<dbReference type="SUPFAM" id="SSF57850">
    <property type="entry name" value="RING/U-box"/>
    <property type="match status" value="1"/>
</dbReference>
<accession>A0A6G0SHZ4</accession>
<evidence type="ECO:0000256" key="5">
    <source>
        <dbReference type="ARBA" id="ARBA00023098"/>
    </source>
</evidence>
<dbReference type="PROSITE" id="PS50089">
    <property type="entry name" value="ZF_RING_2"/>
    <property type="match status" value="1"/>
</dbReference>
<evidence type="ECO:0000256" key="2">
    <source>
        <dbReference type="ARBA" id="ARBA00013278"/>
    </source>
</evidence>
<keyword evidence="3" id="KW-0808">Transferase</keyword>
<evidence type="ECO:0000313" key="12">
    <source>
        <dbReference type="Proteomes" id="UP000486351"/>
    </source>
</evidence>
<protein>
    <recommendedName>
        <fullName evidence="2">phospholipase A2</fullName>
        <ecNumber evidence="2">3.1.1.4</ecNumber>
    </recommendedName>
</protein>
<dbReference type="AlphaFoldDB" id="A0A6G0SHZ4"/>
<sequence length="341" mass="37501">MASLSFALGDVVRFNRGQYSHVALYVGDGRVVHLWSPSERDFEVRVDSIRFVQRTHATAASEPPDKFTDELDERMLADHNLQPLDGEEVVRRAMLRLGETQYSCLAHNCEHFVTWVRYGFGASPQVTSNTNQVLAGAMVGAVVGGMAGFVVGGLISLFTKADALTTSTGVGASTGSASAGMSAELSDGESASEEEENDRQHETEEQVRRAARELLWNGLPAACAPAAMDAMTQMEDWVETRRRRAAADSARKYSEVRHNTLANRLAEEDLQCSICYSDLLRVRAVAFPCDHFTCGVCFAAFQANMEGEKCCPYCRLPIVDAEEIHKSTKLRAKHLLGRDDE</sequence>
<reference evidence="11 12" key="1">
    <citation type="submission" date="2018-09" db="EMBL/GenBank/DDBJ databases">
        <title>Genomic investigation of the strawberry pathogen Phytophthora fragariae indicates pathogenicity is determined by transcriptional variation in three key races.</title>
        <authorList>
            <person name="Adams T.M."/>
            <person name="Armitage A.D."/>
            <person name="Sobczyk M.K."/>
            <person name="Bates H.J."/>
            <person name="Dunwell J.M."/>
            <person name="Nellist C.F."/>
            <person name="Harrison R.J."/>
        </authorList>
    </citation>
    <scope>NUCLEOTIDE SEQUENCE [LARGE SCALE GENOMIC DNA]</scope>
    <source>
        <strain evidence="11 12">NOV-77</strain>
    </source>
</reference>